<dbReference type="InterPro" id="IPR041682">
    <property type="entry name" value="AAA_14"/>
</dbReference>
<evidence type="ECO:0000313" key="3">
    <source>
        <dbReference type="EMBL" id="MDE1656563.1"/>
    </source>
</evidence>
<dbReference type="Gene3D" id="3.40.50.300">
    <property type="entry name" value="P-loop containing nucleotide triphosphate hydrolases"/>
    <property type="match status" value="1"/>
</dbReference>
<evidence type="ECO:0000259" key="2">
    <source>
        <dbReference type="Pfam" id="PF13635"/>
    </source>
</evidence>
<name>A0ABT5V6G7_9ACTO</name>
<evidence type="ECO:0000313" key="4">
    <source>
        <dbReference type="Proteomes" id="UP001219297"/>
    </source>
</evidence>
<organism evidence="3 4">
    <name type="scientific">Actinotignum sanguinis</name>
    <dbReference type="NCBI Taxonomy" id="1445614"/>
    <lineage>
        <taxon>Bacteria</taxon>
        <taxon>Bacillati</taxon>
        <taxon>Actinomycetota</taxon>
        <taxon>Actinomycetes</taxon>
        <taxon>Actinomycetales</taxon>
        <taxon>Actinomycetaceae</taxon>
        <taxon>Actinotignum</taxon>
    </lineage>
</organism>
<feature type="domain" description="DUF4143" evidence="2">
    <location>
        <begin position="219"/>
        <end position="364"/>
    </location>
</feature>
<accession>A0ABT5V6G7</accession>
<keyword evidence="4" id="KW-1185">Reference proteome</keyword>
<dbReference type="EMBL" id="JARBHI010000011">
    <property type="protein sequence ID" value="MDE1656563.1"/>
    <property type="molecule type" value="Genomic_DNA"/>
</dbReference>
<dbReference type="Pfam" id="PF13635">
    <property type="entry name" value="DUF4143"/>
    <property type="match status" value="1"/>
</dbReference>
<dbReference type="RefSeq" id="WP_274732544.1">
    <property type="nucleotide sequence ID" value="NZ_CAUFPF010000024.1"/>
</dbReference>
<dbReference type="PANTHER" id="PTHR43566:SF2">
    <property type="entry name" value="DUF4143 DOMAIN-CONTAINING PROTEIN"/>
    <property type="match status" value="1"/>
</dbReference>
<feature type="domain" description="AAA" evidence="1">
    <location>
        <begin position="32"/>
        <end position="141"/>
    </location>
</feature>
<proteinExistence type="predicted"/>
<reference evidence="3 4" key="1">
    <citation type="submission" date="2023-02" db="EMBL/GenBank/DDBJ databases">
        <title>Defining the Infant Male Urobiome and Moving Towards Mechanisms in Urobiome Research.</title>
        <authorList>
            <person name="Reasoner S."/>
            <person name="Flores V."/>
            <person name="Van Horn G."/>
            <person name="Morales G."/>
            <person name="Peard L."/>
            <person name="Abelson B."/>
            <person name="Manuel C."/>
            <person name="Lee J."/>
            <person name="Baker B."/>
            <person name="Williams T."/>
            <person name="Schmitz J."/>
            <person name="Clayton D."/>
            <person name="Hadjifrangiskou M."/>
        </authorList>
    </citation>
    <scope>NUCLEOTIDE SEQUENCE [LARGE SCALE GENOMIC DNA]</scope>
    <source>
        <strain evidence="3 4">AS1053</strain>
    </source>
</reference>
<dbReference type="InterPro" id="IPR027417">
    <property type="entry name" value="P-loop_NTPase"/>
</dbReference>
<dbReference type="PANTHER" id="PTHR43566">
    <property type="entry name" value="CONSERVED PROTEIN"/>
    <property type="match status" value="1"/>
</dbReference>
<evidence type="ECO:0000259" key="1">
    <source>
        <dbReference type="Pfam" id="PF13173"/>
    </source>
</evidence>
<dbReference type="Pfam" id="PF13173">
    <property type="entry name" value="AAA_14"/>
    <property type="match status" value="1"/>
</dbReference>
<dbReference type="SUPFAM" id="SSF52540">
    <property type="entry name" value="P-loop containing nucleoside triphosphate hydrolases"/>
    <property type="match status" value="1"/>
</dbReference>
<dbReference type="Proteomes" id="UP001219297">
    <property type="component" value="Unassembled WGS sequence"/>
</dbReference>
<protein>
    <submittedName>
        <fullName evidence="3">DUF4143 domain-containing protein</fullName>
    </submittedName>
</protein>
<dbReference type="GeneID" id="83608512"/>
<comment type="caution">
    <text evidence="3">The sequence shown here is derived from an EMBL/GenBank/DDBJ whole genome shotgun (WGS) entry which is preliminary data.</text>
</comment>
<gene>
    <name evidence="3" type="ORF">PWJ81_05705</name>
</gene>
<dbReference type="InterPro" id="IPR025420">
    <property type="entry name" value="DUF4143"/>
</dbReference>
<sequence length="419" mass="45531">MKAGDMVQESISYRPRLADRELEDALARAGGVLVTGPKGCGKTETARRYAKSAIQADIDPQLEQQLAVLPQLVLEGDTPRLVDEWQVFPVLWDLARHEIDRRHRPGQFIFTGSTAPGEGAARHSGAGRFARIVMGTMTFAETGHSDSAVSLSELAQLPSGTALTPTSSALTVPDIAQRIVHGGWPGNLELSTEQARANNRDYLETVCAVDIRIPDNTYRDPQRVAALLTSLARGVATEMSMSALARDTGLARDSVREYLDSLQRIFITTPQQAWRAHLRSPAPLREAPKHHLADPALAVAALHASERELLDDLEFFGQLFESQVVHDLRYLARTDIYHGRSADGLEVDAILDIAGRTVLVEVKLGSVPSIIDSAAANLQRFAQRYVKSLDPLLVVVTGSGLSYTRPDGVHVVAFGNLGA</sequence>